<protein>
    <recommendedName>
        <fullName evidence="3">DUF4145 domain-containing protein</fullName>
    </recommendedName>
</protein>
<comment type="caution">
    <text evidence="1">The sequence shown here is derived from an EMBL/GenBank/DDBJ whole genome shotgun (WGS) entry which is preliminary data.</text>
</comment>
<gene>
    <name evidence="1" type="ORF">FCI23_10780</name>
</gene>
<keyword evidence="2" id="KW-1185">Reference proteome</keyword>
<reference evidence="1 2" key="1">
    <citation type="submission" date="2019-04" db="EMBL/GenBank/DDBJ databases">
        <title>Streptomyces oryziradicis sp. nov., a novel actinomycete isolated from rhizosphere soil of rice (Oryza sativa L.).</title>
        <authorList>
            <person name="Li C."/>
        </authorList>
    </citation>
    <scope>NUCLEOTIDE SEQUENCE [LARGE SCALE GENOMIC DNA]</scope>
    <source>
        <strain evidence="1 2">NEAU-C40</strain>
    </source>
</reference>
<evidence type="ECO:0000313" key="1">
    <source>
        <dbReference type="EMBL" id="TKA11795.1"/>
    </source>
</evidence>
<dbReference type="RefSeq" id="WP_136723255.1">
    <property type="nucleotide sequence ID" value="NZ_SUMC01000007.1"/>
</dbReference>
<proteinExistence type="predicted"/>
<name>A0A4U0T8U7_9ACTN</name>
<dbReference type="AlphaFoldDB" id="A0A4U0T8U7"/>
<dbReference type="OrthoDB" id="1395176at2"/>
<dbReference type="Proteomes" id="UP000305778">
    <property type="component" value="Unassembled WGS sequence"/>
</dbReference>
<dbReference type="EMBL" id="SUMC01000007">
    <property type="protein sequence ID" value="TKA11795.1"/>
    <property type="molecule type" value="Genomic_DNA"/>
</dbReference>
<accession>A0A4U0T8U7</accession>
<sequence>MREPLDDSTLAEIARLICGDDGPLIYRRGWELPQFFTRAGWPSVPDHDGTPRQEWTLDLLRRRQQRSTDDIARAVLRLADPREYRGQEREFKATLHQLNEILALEGLRVDYVDGRPKLVEQERIVDIGSRPPRVELKVAVEDVVKDPELARAVQLRLDEARTCTTQGAYISALIMLGSLLEGVLLHAAEARPASRSLSKPLRNMGLQDLVDFAHDNGWIQHDAKMASQLVRHYRNLVHPHLEMRTRHTPDSDTVDMCWPIVNAALNDLAASAPGKARNTA</sequence>
<evidence type="ECO:0008006" key="3">
    <source>
        <dbReference type="Google" id="ProtNLM"/>
    </source>
</evidence>
<evidence type="ECO:0000313" key="2">
    <source>
        <dbReference type="Proteomes" id="UP000305778"/>
    </source>
</evidence>
<organism evidence="1 2">
    <name type="scientific">Actinacidiphila oryziradicis</name>
    <dbReference type="NCBI Taxonomy" id="2571141"/>
    <lineage>
        <taxon>Bacteria</taxon>
        <taxon>Bacillati</taxon>
        <taxon>Actinomycetota</taxon>
        <taxon>Actinomycetes</taxon>
        <taxon>Kitasatosporales</taxon>
        <taxon>Streptomycetaceae</taxon>
        <taxon>Actinacidiphila</taxon>
    </lineage>
</organism>